<evidence type="ECO:0000259" key="4">
    <source>
        <dbReference type="Pfam" id="PF04586"/>
    </source>
</evidence>
<keyword evidence="6" id="KW-1185">Reference proteome</keyword>
<organism evidence="5 6">
    <name type="scientific">Pseudooctadecabacter jejudonensis</name>
    <dbReference type="NCBI Taxonomy" id="1391910"/>
    <lineage>
        <taxon>Bacteria</taxon>
        <taxon>Pseudomonadati</taxon>
        <taxon>Pseudomonadota</taxon>
        <taxon>Alphaproteobacteria</taxon>
        <taxon>Rhodobacterales</taxon>
        <taxon>Paracoccaceae</taxon>
        <taxon>Pseudooctadecabacter</taxon>
    </lineage>
</organism>
<dbReference type="AlphaFoldDB" id="A0A1Y5R752"/>
<keyword evidence="3" id="KW-0378">Hydrolase</keyword>
<evidence type="ECO:0000313" key="5">
    <source>
        <dbReference type="EMBL" id="SLN10762.1"/>
    </source>
</evidence>
<keyword evidence="2 5" id="KW-0645">Protease</keyword>
<dbReference type="Proteomes" id="UP000193623">
    <property type="component" value="Unassembled WGS sequence"/>
</dbReference>
<dbReference type="GO" id="GO:0008233">
    <property type="term" value="F:peptidase activity"/>
    <property type="evidence" value="ECO:0007669"/>
    <property type="project" value="UniProtKB-KW"/>
</dbReference>
<proteinExistence type="predicted"/>
<dbReference type="GO" id="GO:0006508">
    <property type="term" value="P:proteolysis"/>
    <property type="evidence" value="ECO:0007669"/>
    <property type="project" value="UniProtKB-KW"/>
</dbReference>
<gene>
    <name evidence="5" type="ORF">PSJ8397_00041</name>
</gene>
<evidence type="ECO:0000313" key="6">
    <source>
        <dbReference type="Proteomes" id="UP000193623"/>
    </source>
</evidence>
<dbReference type="InterPro" id="IPR054613">
    <property type="entry name" value="Peptidase_S78_dom"/>
</dbReference>
<dbReference type="Pfam" id="PF04586">
    <property type="entry name" value="Peptidase_S78"/>
    <property type="match status" value="1"/>
</dbReference>
<evidence type="ECO:0000256" key="2">
    <source>
        <dbReference type="ARBA" id="ARBA00022670"/>
    </source>
</evidence>
<reference evidence="5 6" key="1">
    <citation type="submission" date="2017-03" db="EMBL/GenBank/DDBJ databases">
        <authorList>
            <person name="Afonso C.L."/>
            <person name="Miller P.J."/>
            <person name="Scott M.A."/>
            <person name="Spackman E."/>
            <person name="Goraichik I."/>
            <person name="Dimitrov K.M."/>
            <person name="Suarez D.L."/>
            <person name="Swayne D.E."/>
        </authorList>
    </citation>
    <scope>NUCLEOTIDE SEQUENCE [LARGE SCALE GENOMIC DNA]</scope>
    <source>
        <strain evidence="5 6">CECT 8397</strain>
    </source>
</reference>
<feature type="domain" description="Prohead serine protease" evidence="4">
    <location>
        <begin position="44"/>
        <end position="190"/>
    </location>
</feature>
<evidence type="ECO:0000256" key="3">
    <source>
        <dbReference type="ARBA" id="ARBA00022801"/>
    </source>
</evidence>
<accession>A0A1Y5R752</accession>
<name>A0A1Y5R752_9RHOB</name>
<keyword evidence="1" id="KW-1188">Viral release from host cell</keyword>
<evidence type="ECO:0000256" key="1">
    <source>
        <dbReference type="ARBA" id="ARBA00022612"/>
    </source>
</evidence>
<dbReference type="RefSeq" id="WP_085862553.1">
    <property type="nucleotide sequence ID" value="NZ_FWFT01000001.1"/>
</dbReference>
<sequence>MLLHAAEFTDLELRRRDGFYNVRGRFPYNKPAVLSDGGRTGRPRKEIIAPRAFAYRVNDPAEDIHFLLGHSYDKPLASKLTQTLSFEDTAAALNFEAKILPAVADTSHGADALALIETGLAVGISPGFRIPPKRAVAEAETVAHEGMRPNEGAYNAIIRTVWQALLYEISLVTRPAYPESQVEARSWDVSELASPNNPMKRWRL</sequence>
<dbReference type="OrthoDB" id="7842080at2"/>
<dbReference type="EMBL" id="FWFT01000001">
    <property type="protein sequence ID" value="SLN10762.1"/>
    <property type="molecule type" value="Genomic_DNA"/>
</dbReference>
<protein>
    <submittedName>
        <fullName evidence="5">Caudovirus prohead protease</fullName>
    </submittedName>
</protein>